<evidence type="ECO:0000313" key="10">
    <source>
        <dbReference type="EMBL" id="NDJ16442.1"/>
    </source>
</evidence>
<dbReference type="InterPro" id="IPR036388">
    <property type="entry name" value="WH-like_DNA-bd_sf"/>
</dbReference>
<dbReference type="RefSeq" id="WP_162421950.1">
    <property type="nucleotide sequence ID" value="NZ_WVIE01000003.1"/>
</dbReference>
<feature type="domain" description="OmpR/PhoB-type" evidence="9">
    <location>
        <begin position="128"/>
        <end position="222"/>
    </location>
</feature>
<dbReference type="PROSITE" id="PS50110">
    <property type="entry name" value="RESPONSE_REGULATORY"/>
    <property type="match status" value="1"/>
</dbReference>
<dbReference type="GO" id="GO:0000156">
    <property type="term" value="F:phosphorelay response regulator activity"/>
    <property type="evidence" value="ECO:0007669"/>
    <property type="project" value="TreeGrafter"/>
</dbReference>
<dbReference type="InterPro" id="IPR001789">
    <property type="entry name" value="Sig_transdc_resp-reg_receiver"/>
</dbReference>
<gene>
    <name evidence="10" type="ORF">GS601_03900</name>
</gene>
<feature type="domain" description="Response regulatory" evidence="8">
    <location>
        <begin position="3"/>
        <end position="117"/>
    </location>
</feature>
<dbReference type="GO" id="GO:0005829">
    <property type="term" value="C:cytosol"/>
    <property type="evidence" value="ECO:0007669"/>
    <property type="project" value="TreeGrafter"/>
</dbReference>
<feature type="DNA-binding region" description="OmpR/PhoB-type" evidence="7">
    <location>
        <begin position="128"/>
        <end position="222"/>
    </location>
</feature>
<dbReference type="FunFam" id="1.10.10.10:FF:000005">
    <property type="entry name" value="Two-component system response regulator"/>
    <property type="match status" value="1"/>
</dbReference>
<evidence type="ECO:0000256" key="5">
    <source>
        <dbReference type="ARBA" id="ARBA00023163"/>
    </source>
</evidence>
<accession>A0A8J8CLT0</accession>
<evidence type="ECO:0000256" key="3">
    <source>
        <dbReference type="ARBA" id="ARBA00023015"/>
    </source>
</evidence>
<evidence type="ECO:0000259" key="9">
    <source>
        <dbReference type="PROSITE" id="PS51755"/>
    </source>
</evidence>
<dbReference type="Gene3D" id="3.40.50.2300">
    <property type="match status" value="1"/>
</dbReference>
<dbReference type="Pfam" id="PF00486">
    <property type="entry name" value="Trans_reg_C"/>
    <property type="match status" value="1"/>
</dbReference>
<keyword evidence="2" id="KW-0902">Two-component regulatory system</keyword>
<dbReference type="InterPro" id="IPR011006">
    <property type="entry name" value="CheY-like_superfamily"/>
</dbReference>
<dbReference type="Proteomes" id="UP000646053">
    <property type="component" value="Unassembled WGS sequence"/>
</dbReference>
<dbReference type="CDD" id="cd00383">
    <property type="entry name" value="trans_reg_C"/>
    <property type="match status" value="1"/>
</dbReference>
<proteinExistence type="predicted"/>
<organism evidence="10 11">
    <name type="scientific">Myxacorys almedinensis A</name>
    <dbReference type="NCBI Taxonomy" id="2690445"/>
    <lineage>
        <taxon>Bacteria</taxon>
        <taxon>Bacillati</taxon>
        <taxon>Cyanobacteriota</taxon>
        <taxon>Cyanophyceae</taxon>
        <taxon>Leptolyngbyales</taxon>
        <taxon>Leptolyngbyaceae</taxon>
        <taxon>Myxacorys</taxon>
        <taxon>Myxacorys almedinensis</taxon>
    </lineage>
</organism>
<evidence type="ECO:0000313" key="11">
    <source>
        <dbReference type="Proteomes" id="UP000646053"/>
    </source>
</evidence>
<dbReference type="InterPro" id="IPR039420">
    <property type="entry name" value="WalR-like"/>
</dbReference>
<evidence type="ECO:0000256" key="2">
    <source>
        <dbReference type="ARBA" id="ARBA00023012"/>
    </source>
</evidence>
<keyword evidence="11" id="KW-1185">Reference proteome</keyword>
<dbReference type="InterPro" id="IPR001867">
    <property type="entry name" value="OmpR/PhoB-type_DNA-bd"/>
</dbReference>
<dbReference type="GO" id="GO:0000976">
    <property type="term" value="F:transcription cis-regulatory region binding"/>
    <property type="evidence" value="ECO:0007669"/>
    <property type="project" value="TreeGrafter"/>
</dbReference>
<keyword evidence="4 7" id="KW-0238">DNA-binding</keyword>
<reference evidence="10" key="1">
    <citation type="submission" date="2019-12" db="EMBL/GenBank/DDBJ databases">
        <title>High-Quality draft genome sequences of three cyanobacteria isolated from the limestone walls of the Old Cathedral of Coimbra.</title>
        <authorList>
            <person name="Tiago I."/>
            <person name="Soares F."/>
            <person name="Portugal A."/>
        </authorList>
    </citation>
    <scope>NUCLEOTIDE SEQUENCE</scope>
    <source>
        <strain evidence="10">A</strain>
    </source>
</reference>
<evidence type="ECO:0000256" key="1">
    <source>
        <dbReference type="ARBA" id="ARBA00022553"/>
    </source>
</evidence>
<evidence type="ECO:0000259" key="8">
    <source>
        <dbReference type="PROSITE" id="PS50110"/>
    </source>
</evidence>
<dbReference type="PANTHER" id="PTHR48111">
    <property type="entry name" value="REGULATOR OF RPOS"/>
    <property type="match status" value="1"/>
</dbReference>
<dbReference type="Gene3D" id="1.10.10.10">
    <property type="entry name" value="Winged helix-like DNA-binding domain superfamily/Winged helix DNA-binding domain"/>
    <property type="match status" value="1"/>
</dbReference>
<evidence type="ECO:0000256" key="4">
    <source>
        <dbReference type="ARBA" id="ARBA00023125"/>
    </source>
</evidence>
<dbReference type="GO" id="GO:0006355">
    <property type="term" value="P:regulation of DNA-templated transcription"/>
    <property type="evidence" value="ECO:0007669"/>
    <property type="project" value="InterPro"/>
</dbReference>
<comment type="caution">
    <text evidence="10">The sequence shown here is derived from an EMBL/GenBank/DDBJ whole genome shotgun (WGS) entry which is preliminary data.</text>
</comment>
<dbReference type="SMART" id="SM00862">
    <property type="entry name" value="Trans_reg_C"/>
    <property type="match status" value="1"/>
</dbReference>
<dbReference type="PROSITE" id="PS51755">
    <property type="entry name" value="OMPR_PHOB"/>
    <property type="match status" value="1"/>
</dbReference>
<evidence type="ECO:0000256" key="6">
    <source>
        <dbReference type="PROSITE-ProRule" id="PRU00169"/>
    </source>
</evidence>
<keyword evidence="1 6" id="KW-0597">Phosphoprotein</keyword>
<protein>
    <submittedName>
        <fullName evidence="10">Response regulator</fullName>
    </submittedName>
</protein>
<dbReference type="SMART" id="SM00448">
    <property type="entry name" value="REC"/>
    <property type="match status" value="1"/>
</dbReference>
<dbReference type="AlphaFoldDB" id="A0A8J8CLT0"/>
<name>A0A8J8CLT0_9CYAN</name>
<dbReference type="GO" id="GO:0032993">
    <property type="term" value="C:protein-DNA complex"/>
    <property type="evidence" value="ECO:0007669"/>
    <property type="project" value="TreeGrafter"/>
</dbReference>
<dbReference type="Pfam" id="PF00072">
    <property type="entry name" value="Response_reg"/>
    <property type="match status" value="1"/>
</dbReference>
<dbReference type="Gene3D" id="6.10.250.690">
    <property type="match status" value="1"/>
</dbReference>
<dbReference type="EMBL" id="WVIE01000003">
    <property type="protein sequence ID" value="NDJ16442.1"/>
    <property type="molecule type" value="Genomic_DNA"/>
</dbReference>
<keyword evidence="3" id="KW-0805">Transcription regulation</keyword>
<dbReference type="PANTHER" id="PTHR48111:SF38">
    <property type="entry name" value="TWO-COMPONENT RESPONSE REGULATOR"/>
    <property type="match status" value="1"/>
</dbReference>
<dbReference type="SUPFAM" id="SSF52172">
    <property type="entry name" value="CheY-like"/>
    <property type="match status" value="1"/>
</dbReference>
<keyword evidence="5" id="KW-0804">Transcription</keyword>
<evidence type="ECO:0000256" key="7">
    <source>
        <dbReference type="PROSITE-ProRule" id="PRU01091"/>
    </source>
</evidence>
<feature type="modified residue" description="4-aspartylphosphate" evidence="6">
    <location>
        <position position="52"/>
    </location>
</feature>
<sequence length="223" mass="25037">MPHILIAEDEPRISGFIEKGLKANGFTAAIAEDADTALDLALGGNFDLMILDLGLPGKDGLEVLEHLRGQGERLPIIILTARDDIQYKVAGFEGGADDYLTKPFRFEELLVRIKARLRDHLSASVQEETVLQAGDIQLDLRTRQAKVGDVWVELPSREFILAEMFFRYPGRVLSREQLLDRVWGYDYDPGSNIVDVYVGYLRKKLGSSLIETVRGMGYRLRNG</sequence>